<dbReference type="EMBL" id="NBNE01001112">
    <property type="protein sequence ID" value="OWZ15493.1"/>
    <property type="molecule type" value="Genomic_DNA"/>
</dbReference>
<accession>A0A225WCP2</accession>
<name>A0A225WCP2_9STRA</name>
<dbReference type="AlphaFoldDB" id="A0A225WCP2"/>
<gene>
    <name evidence="1" type="ORF">PHMEG_00010847</name>
</gene>
<reference evidence="2" key="1">
    <citation type="submission" date="2017-03" db="EMBL/GenBank/DDBJ databases">
        <title>Phytopthora megakarya and P. palmivora, two closely related causual agents of cacao black pod achieved similar genome size and gene model numbers by different mechanisms.</title>
        <authorList>
            <person name="Ali S."/>
            <person name="Shao J."/>
            <person name="Larry D.J."/>
            <person name="Kronmiller B."/>
            <person name="Shen D."/>
            <person name="Strem M.D."/>
            <person name="Melnick R.L."/>
            <person name="Guiltinan M.J."/>
            <person name="Tyler B.M."/>
            <person name="Meinhardt L.W."/>
            <person name="Bailey B.A."/>
        </authorList>
    </citation>
    <scope>NUCLEOTIDE SEQUENCE [LARGE SCALE GENOMIC DNA]</scope>
    <source>
        <strain evidence="2">zdho120</strain>
    </source>
</reference>
<protein>
    <submittedName>
        <fullName evidence="1">Uncharacterized protein</fullName>
    </submittedName>
</protein>
<organism evidence="1 2">
    <name type="scientific">Phytophthora megakarya</name>
    <dbReference type="NCBI Taxonomy" id="4795"/>
    <lineage>
        <taxon>Eukaryota</taxon>
        <taxon>Sar</taxon>
        <taxon>Stramenopiles</taxon>
        <taxon>Oomycota</taxon>
        <taxon>Peronosporomycetes</taxon>
        <taxon>Peronosporales</taxon>
        <taxon>Peronosporaceae</taxon>
        <taxon>Phytophthora</taxon>
    </lineage>
</organism>
<comment type="caution">
    <text evidence="1">The sequence shown here is derived from an EMBL/GenBank/DDBJ whole genome shotgun (WGS) entry which is preliminary data.</text>
</comment>
<proteinExistence type="predicted"/>
<evidence type="ECO:0000313" key="1">
    <source>
        <dbReference type="EMBL" id="OWZ15493.1"/>
    </source>
</evidence>
<keyword evidence="2" id="KW-1185">Reference proteome</keyword>
<dbReference type="Proteomes" id="UP000198211">
    <property type="component" value="Unassembled WGS sequence"/>
</dbReference>
<sequence>MFSKLHVSFSASRGHTNISGTNKVKSYYLLTKLIILCKSIFALCLSTYDEKKSYPTLTAGRCSYQLTQQNSNEPFTGLRTVAPPARATSQQNCSTYLSPHQNGFRPGRSTVDAV</sequence>
<evidence type="ECO:0000313" key="2">
    <source>
        <dbReference type="Proteomes" id="UP000198211"/>
    </source>
</evidence>